<keyword evidence="1" id="KW-0472">Membrane</keyword>
<evidence type="ECO:0000313" key="3">
    <source>
        <dbReference type="Proteomes" id="UP000248961"/>
    </source>
</evidence>
<dbReference type="AlphaFoldDB" id="A0A395HNV3"/>
<organism evidence="2 3">
    <name type="scientific">Aspergillus homomorphus (strain CBS 101889)</name>
    <dbReference type="NCBI Taxonomy" id="1450537"/>
    <lineage>
        <taxon>Eukaryota</taxon>
        <taxon>Fungi</taxon>
        <taxon>Dikarya</taxon>
        <taxon>Ascomycota</taxon>
        <taxon>Pezizomycotina</taxon>
        <taxon>Eurotiomycetes</taxon>
        <taxon>Eurotiomycetidae</taxon>
        <taxon>Eurotiales</taxon>
        <taxon>Aspergillaceae</taxon>
        <taxon>Aspergillus</taxon>
        <taxon>Aspergillus subgen. Circumdati</taxon>
    </lineage>
</organism>
<name>A0A395HNV3_ASPHC</name>
<evidence type="ECO:0000313" key="2">
    <source>
        <dbReference type="EMBL" id="RAL09169.1"/>
    </source>
</evidence>
<accession>A0A395HNV3</accession>
<dbReference type="Proteomes" id="UP000248961">
    <property type="component" value="Unassembled WGS sequence"/>
</dbReference>
<dbReference type="GeneID" id="37194715"/>
<gene>
    <name evidence="2" type="ORF">BO97DRAFT_185788</name>
</gene>
<proteinExistence type="predicted"/>
<protein>
    <submittedName>
        <fullName evidence="2">Uncharacterized protein</fullName>
    </submittedName>
</protein>
<keyword evidence="1" id="KW-0812">Transmembrane</keyword>
<dbReference type="EMBL" id="KZ824306">
    <property type="protein sequence ID" value="RAL09169.1"/>
    <property type="molecule type" value="Genomic_DNA"/>
</dbReference>
<sequence>MLSRHPSIFFFPPIASLISLLFSGVPVPAYTFSTLSQTTFSRESHYEKPPIFIFRGQLGVVWRLAYELLIFLLCWRASCGFRGLTMTMQIVSSGACFA</sequence>
<keyword evidence="3" id="KW-1185">Reference proteome</keyword>
<keyword evidence="1" id="KW-1133">Transmembrane helix</keyword>
<evidence type="ECO:0000256" key="1">
    <source>
        <dbReference type="SAM" id="Phobius"/>
    </source>
</evidence>
<feature type="transmembrane region" description="Helical" evidence="1">
    <location>
        <begin position="7"/>
        <end position="32"/>
    </location>
</feature>
<reference evidence="2 3" key="1">
    <citation type="submission" date="2018-02" db="EMBL/GenBank/DDBJ databases">
        <title>The genomes of Aspergillus section Nigri reveals drivers in fungal speciation.</title>
        <authorList>
            <consortium name="DOE Joint Genome Institute"/>
            <person name="Vesth T.C."/>
            <person name="Nybo J."/>
            <person name="Theobald S."/>
            <person name="Brandl J."/>
            <person name="Frisvad J.C."/>
            <person name="Nielsen K.F."/>
            <person name="Lyhne E.K."/>
            <person name="Kogle M.E."/>
            <person name="Kuo A."/>
            <person name="Riley R."/>
            <person name="Clum A."/>
            <person name="Nolan M."/>
            <person name="Lipzen A."/>
            <person name="Salamov A."/>
            <person name="Henrissat B."/>
            <person name="Wiebenga A."/>
            <person name="De vries R.P."/>
            <person name="Grigoriev I.V."/>
            <person name="Mortensen U.H."/>
            <person name="Andersen M.R."/>
            <person name="Baker S.E."/>
        </authorList>
    </citation>
    <scope>NUCLEOTIDE SEQUENCE [LARGE SCALE GENOMIC DNA]</scope>
    <source>
        <strain evidence="2 3">CBS 101889</strain>
    </source>
</reference>
<feature type="transmembrane region" description="Helical" evidence="1">
    <location>
        <begin position="52"/>
        <end position="75"/>
    </location>
</feature>
<dbReference type="RefSeq" id="XP_025548323.1">
    <property type="nucleotide sequence ID" value="XM_025690426.1"/>
</dbReference>
<dbReference type="VEuPathDB" id="FungiDB:BO97DRAFT_185788"/>